<evidence type="ECO:0000313" key="13">
    <source>
        <dbReference type="Proteomes" id="UP001165065"/>
    </source>
</evidence>
<keyword evidence="7" id="KW-0472">Membrane</keyword>
<dbReference type="Proteomes" id="UP001165065">
    <property type="component" value="Unassembled WGS sequence"/>
</dbReference>
<dbReference type="GO" id="GO:0005739">
    <property type="term" value="C:mitochondrion"/>
    <property type="evidence" value="ECO:0007669"/>
    <property type="project" value="UniProtKB-SubCell"/>
</dbReference>
<proteinExistence type="inferred from homology"/>
<comment type="subcellular location">
    <subcellularLocation>
        <location evidence="1">Cytoplasmic vesicle membrane</location>
    </subcellularLocation>
    <subcellularLocation>
        <location evidence="3">Endomembrane system</location>
        <topology evidence="3">Peripheral membrane protein</topology>
    </subcellularLocation>
    <subcellularLocation>
        <location evidence="2">Mitochondrion</location>
    </subcellularLocation>
    <subcellularLocation>
        <location evidence="9">Synapse</location>
    </subcellularLocation>
</comment>
<dbReference type="EMBL" id="BRYA01000029">
    <property type="protein sequence ID" value="GMI33351.1"/>
    <property type="molecule type" value="Genomic_DNA"/>
</dbReference>
<evidence type="ECO:0000256" key="6">
    <source>
        <dbReference type="ARBA" id="ARBA00023128"/>
    </source>
</evidence>
<evidence type="ECO:0000256" key="8">
    <source>
        <dbReference type="ARBA" id="ARBA00023329"/>
    </source>
</evidence>
<protein>
    <recommendedName>
        <fullName evidence="10">Oxidation resistance protein 1</fullName>
    </recommendedName>
</protein>
<gene>
    <name evidence="12" type="ORF">TrCOL_g278</name>
</gene>
<evidence type="ECO:0000256" key="2">
    <source>
        <dbReference type="ARBA" id="ARBA00004173"/>
    </source>
</evidence>
<comment type="caution">
    <text evidence="12">The sequence shown here is derived from an EMBL/GenBank/DDBJ whole genome shotgun (WGS) entry which is preliminary data.</text>
</comment>
<dbReference type="PROSITE" id="PS51886">
    <property type="entry name" value="TLDC"/>
    <property type="match status" value="1"/>
</dbReference>
<reference evidence="13" key="1">
    <citation type="journal article" date="2023" name="Commun. Biol.">
        <title>Genome analysis of Parmales, the sister group of diatoms, reveals the evolutionary specialization of diatoms from phago-mixotrophs to photoautotrophs.</title>
        <authorList>
            <person name="Ban H."/>
            <person name="Sato S."/>
            <person name="Yoshikawa S."/>
            <person name="Yamada K."/>
            <person name="Nakamura Y."/>
            <person name="Ichinomiya M."/>
            <person name="Sato N."/>
            <person name="Blanc-Mathieu R."/>
            <person name="Endo H."/>
            <person name="Kuwata A."/>
            <person name="Ogata H."/>
        </authorList>
    </citation>
    <scope>NUCLEOTIDE SEQUENCE [LARGE SCALE GENOMIC DNA]</scope>
</reference>
<name>A0A9W7G2N3_9STRA</name>
<dbReference type="Pfam" id="PF00566">
    <property type="entry name" value="RabGAP-TBC"/>
    <property type="match status" value="1"/>
</dbReference>
<evidence type="ECO:0000256" key="4">
    <source>
        <dbReference type="ARBA" id="ARBA00009540"/>
    </source>
</evidence>
<keyword evidence="13" id="KW-1185">Reference proteome</keyword>
<sequence>MNSYKRRLRAHPLPTETRSRAWVALLHLRHDSTSSSSTSLVEDDCDNGWYYSIGMDFNQPINPNGEKIAGSREHIKELTAMYEARLKVLFPGNDYGAGGSIVDQDFGRSSPPTFSLSFLHSTPLCTSPLSPPAQSSLNFSHAISTSTILDPSPLLLHLTETGYTPSPPPFNSIALSSYLLTLKMVHNLYLPTATFCPLIPDLCLLLSLPPHDSNTEMEDVETLPPPAVLASMSKIINGRASTSSNFFLPDPTPACHLAWCKTFQRLVERFYPKTYARMSELGALTSVELSPIFERFFIPLLPMEFVHRIFDIYLLEGSKAIFRFGLALVGVFKTKLKKVDFNRPGVFWWDEVRAMANDASFTFDDLLNSAFGTFGSTYRKQLKFPSRAYLERRFNHHKRWGKEEWDSLKVTESTEALPLELTKQRRGGPRGPSDTSYPTATTLAQHTPGLRYNLAQWVPPKIQGRKMELLYSTDCDGRGLDVLFDECSFTSCGPTVTLVEVLETGSILGLYTSGPWRSVRKVYGDGTCFVCTFEPPRVFKWAPKLSGSSSEDEDRGRPPELAVNEQFMTTADGFIAMGANPTGGAAIRLNQDLTSGWTERTDTFGNEPLVEGGNFEIGRVECYRFASIFAT</sequence>
<dbReference type="OrthoDB" id="41533at2759"/>
<dbReference type="GO" id="GO:0030659">
    <property type="term" value="C:cytoplasmic vesicle membrane"/>
    <property type="evidence" value="ECO:0007669"/>
    <property type="project" value="UniProtKB-SubCell"/>
</dbReference>
<accession>A0A9W7G2N3</accession>
<keyword evidence="5" id="KW-0770">Synapse</keyword>
<evidence type="ECO:0000256" key="10">
    <source>
        <dbReference type="ARBA" id="ARBA00040604"/>
    </source>
</evidence>
<dbReference type="PANTHER" id="PTHR23354:SF62">
    <property type="entry name" value="MUSTARD, ISOFORM V"/>
    <property type="match status" value="1"/>
</dbReference>
<dbReference type="InterPro" id="IPR000195">
    <property type="entry name" value="Rab-GAP-TBC_dom"/>
</dbReference>
<comment type="similarity">
    <text evidence="4">Belongs to the OXR1 family.</text>
</comment>
<evidence type="ECO:0000256" key="7">
    <source>
        <dbReference type="ARBA" id="ARBA00023136"/>
    </source>
</evidence>
<evidence type="ECO:0000256" key="5">
    <source>
        <dbReference type="ARBA" id="ARBA00023018"/>
    </source>
</evidence>
<dbReference type="GO" id="GO:0012505">
    <property type="term" value="C:endomembrane system"/>
    <property type="evidence" value="ECO:0007669"/>
    <property type="project" value="UniProtKB-SubCell"/>
</dbReference>
<dbReference type="Gene3D" id="1.10.472.80">
    <property type="entry name" value="Ypt/Rab-GAP domain of gyp1p, domain 3"/>
    <property type="match status" value="1"/>
</dbReference>
<keyword evidence="6" id="KW-0496">Mitochondrion</keyword>
<evidence type="ECO:0000256" key="9">
    <source>
        <dbReference type="ARBA" id="ARBA00034103"/>
    </source>
</evidence>
<dbReference type="SUPFAM" id="SSF47923">
    <property type="entry name" value="Ypt/Rab-GAP domain of gyp1p"/>
    <property type="match status" value="1"/>
</dbReference>
<keyword evidence="8" id="KW-0968">Cytoplasmic vesicle</keyword>
<dbReference type="InterPro" id="IPR035969">
    <property type="entry name" value="Rab-GAP_TBC_sf"/>
</dbReference>
<dbReference type="PANTHER" id="PTHR23354">
    <property type="entry name" value="NUCLEOLAR PROTEIN 7/ESTROGEN RECEPTOR COACTIVATOR-RELATED"/>
    <property type="match status" value="1"/>
</dbReference>
<dbReference type="AlphaFoldDB" id="A0A9W7G2N3"/>
<dbReference type="Pfam" id="PF07534">
    <property type="entry name" value="TLD"/>
    <property type="match status" value="1"/>
</dbReference>
<evidence type="ECO:0000256" key="3">
    <source>
        <dbReference type="ARBA" id="ARBA00004184"/>
    </source>
</evidence>
<dbReference type="SMART" id="SM00584">
    <property type="entry name" value="TLDc"/>
    <property type="match status" value="1"/>
</dbReference>
<evidence type="ECO:0000259" key="11">
    <source>
        <dbReference type="PROSITE" id="PS51886"/>
    </source>
</evidence>
<evidence type="ECO:0000313" key="12">
    <source>
        <dbReference type="EMBL" id="GMI33351.1"/>
    </source>
</evidence>
<organism evidence="12 13">
    <name type="scientific">Triparma columacea</name>
    <dbReference type="NCBI Taxonomy" id="722753"/>
    <lineage>
        <taxon>Eukaryota</taxon>
        <taxon>Sar</taxon>
        <taxon>Stramenopiles</taxon>
        <taxon>Ochrophyta</taxon>
        <taxon>Bolidophyceae</taxon>
        <taxon>Parmales</taxon>
        <taxon>Triparmaceae</taxon>
        <taxon>Triparma</taxon>
    </lineage>
</organism>
<dbReference type="InterPro" id="IPR006571">
    <property type="entry name" value="TLDc_dom"/>
</dbReference>
<evidence type="ECO:0000256" key="1">
    <source>
        <dbReference type="ARBA" id="ARBA00004156"/>
    </source>
</evidence>
<feature type="domain" description="TLDc" evidence="11">
    <location>
        <begin position="444"/>
        <end position="626"/>
    </location>
</feature>